<dbReference type="SMART" id="SM00357">
    <property type="entry name" value="CSP"/>
    <property type="match status" value="1"/>
</dbReference>
<proteinExistence type="predicted"/>
<dbReference type="SUPFAM" id="SSF50249">
    <property type="entry name" value="Nucleic acid-binding proteins"/>
    <property type="match status" value="1"/>
</dbReference>
<dbReference type="InterPro" id="IPR012340">
    <property type="entry name" value="NA-bd_OB-fold"/>
</dbReference>
<comment type="subcellular location">
    <subcellularLocation>
        <location evidence="1">Cytoplasm</location>
    </subcellularLocation>
</comment>
<dbReference type="InterPro" id="IPR011129">
    <property type="entry name" value="CSD"/>
</dbReference>
<dbReference type="GO" id="GO:0003676">
    <property type="term" value="F:nucleic acid binding"/>
    <property type="evidence" value="ECO:0007669"/>
    <property type="project" value="InterPro"/>
</dbReference>
<dbReference type="Proteomes" id="UP000319852">
    <property type="component" value="Chromosome"/>
</dbReference>
<keyword evidence="5" id="KW-1185">Reference proteome</keyword>
<dbReference type="PROSITE" id="PS51857">
    <property type="entry name" value="CSD_2"/>
    <property type="match status" value="1"/>
</dbReference>
<evidence type="ECO:0000313" key="4">
    <source>
        <dbReference type="EMBL" id="QDS99399.1"/>
    </source>
</evidence>
<keyword evidence="2" id="KW-0963">Cytoplasm</keyword>
<dbReference type="KEGG" id="amob:HG15A2_27220"/>
<dbReference type="InterPro" id="IPR012156">
    <property type="entry name" value="Cold_shock_CspA"/>
</dbReference>
<dbReference type="RefSeq" id="WP_145060625.1">
    <property type="nucleotide sequence ID" value="NZ_CP036263.1"/>
</dbReference>
<dbReference type="OrthoDB" id="9805039at2"/>
<evidence type="ECO:0000313" key="5">
    <source>
        <dbReference type="Proteomes" id="UP000319852"/>
    </source>
</evidence>
<gene>
    <name evidence="4" type="primary">cspA_2</name>
    <name evidence="4" type="ORF">HG15A2_27220</name>
</gene>
<accession>A0A517MX08</accession>
<dbReference type="Gene3D" id="2.40.50.140">
    <property type="entry name" value="Nucleic acid-binding proteins"/>
    <property type="match status" value="1"/>
</dbReference>
<dbReference type="Pfam" id="PF00313">
    <property type="entry name" value="CSD"/>
    <property type="match status" value="1"/>
</dbReference>
<dbReference type="AlphaFoldDB" id="A0A517MX08"/>
<reference evidence="4 5" key="1">
    <citation type="submission" date="2019-02" db="EMBL/GenBank/DDBJ databases">
        <title>Deep-cultivation of Planctomycetes and their phenomic and genomic characterization uncovers novel biology.</title>
        <authorList>
            <person name="Wiegand S."/>
            <person name="Jogler M."/>
            <person name="Boedeker C."/>
            <person name="Pinto D."/>
            <person name="Vollmers J."/>
            <person name="Rivas-Marin E."/>
            <person name="Kohn T."/>
            <person name="Peeters S.H."/>
            <person name="Heuer A."/>
            <person name="Rast P."/>
            <person name="Oberbeckmann S."/>
            <person name="Bunk B."/>
            <person name="Jeske O."/>
            <person name="Meyerdierks A."/>
            <person name="Storesund J.E."/>
            <person name="Kallscheuer N."/>
            <person name="Luecker S."/>
            <person name="Lage O.M."/>
            <person name="Pohl T."/>
            <person name="Merkel B.J."/>
            <person name="Hornburger P."/>
            <person name="Mueller R.-W."/>
            <person name="Bruemmer F."/>
            <person name="Labrenz M."/>
            <person name="Spormann A.M."/>
            <person name="Op den Camp H."/>
            <person name="Overmann J."/>
            <person name="Amann R."/>
            <person name="Jetten M.S.M."/>
            <person name="Mascher T."/>
            <person name="Medema M.H."/>
            <person name="Devos D.P."/>
            <person name="Kaster A.-K."/>
            <person name="Ovreas L."/>
            <person name="Rohde M."/>
            <person name="Galperin M.Y."/>
            <person name="Jogler C."/>
        </authorList>
    </citation>
    <scope>NUCLEOTIDE SEQUENCE [LARGE SCALE GENOMIC DNA]</scope>
    <source>
        <strain evidence="4 5">HG15A2</strain>
    </source>
</reference>
<dbReference type="CDD" id="cd04458">
    <property type="entry name" value="CSP_CDS"/>
    <property type="match status" value="1"/>
</dbReference>
<dbReference type="GO" id="GO:0005829">
    <property type="term" value="C:cytosol"/>
    <property type="evidence" value="ECO:0007669"/>
    <property type="project" value="UniProtKB-ARBA"/>
</dbReference>
<name>A0A517MX08_9BACT</name>
<sequence>MPQGTIKKLTDKGFGFIEGEGGDIFFHHSQLEGASYDSLTEGQLVEYNEGTGPKGPCAENVTVVS</sequence>
<evidence type="ECO:0000259" key="3">
    <source>
        <dbReference type="PROSITE" id="PS51857"/>
    </source>
</evidence>
<dbReference type="InterPro" id="IPR002059">
    <property type="entry name" value="CSP_DNA-bd"/>
</dbReference>
<organism evidence="4 5">
    <name type="scientific">Adhaeretor mobilis</name>
    <dbReference type="NCBI Taxonomy" id="1930276"/>
    <lineage>
        <taxon>Bacteria</taxon>
        <taxon>Pseudomonadati</taxon>
        <taxon>Planctomycetota</taxon>
        <taxon>Planctomycetia</taxon>
        <taxon>Pirellulales</taxon>
        <taxon>Lacipirellulaceae</taxon>
        <taxon>Adhaeretor</taxon>
    </lineage>
</organism>
<feature type="domain" description="CSD" evidence="3">
    <location>
        <begin position="1"/>
        <end position="63"/>
    </location>
</feature>
<dbReference type="PIRSF" id="PIRSF002599">
    <property type="entry name" value="Cold_shock_A"/>
    <property type="match status" value="1"/>
</dbReference>
<dbReference type="EMBL" id="CP036263">
    <property type="protein sequence ID" value="QDS99399.1"/>
    <property type="molecule type" value="Genomic_DNA"/>
</dbReference>
<protein>
    <submittedName>
        <fullName evidence="4">Putative cold shock protein A</fullName>
    </submittedName>
</protein>
<evidence type="ECO:0000256" key="1">
    <source>
        <dbReference type="ARBA" id="ARBA00004496"/>
    </source>
</evidence>
<evidence type="ECO:0000256" key="2">
    <source>
        <dbReference type="ARBA" id="ARBA00022490"/>
    </source>
</evidence>